<evidence type="ECO:0008006" key="4">
    <source>
        <dbReference type="Google" id="ProtNLM"/>
    </source>
</evidence>
<dbReference type="RefSeq" id="WP_163285191.1">
    <property type="nucleotide sequence ID" value="NZ_JAAGVY010000015.1"/>
</dbReference>
<evidence type="ECO:0000313" key="3">
    <source>
        <dbReference type="Proteomes" id="UP000486602"/>
    </source>
</evidence>
<protein>
    <recommendedName>
        <fullName evidence="4">Erythromycin esterase family protein</fullName>
    </recommendedName>
</protein>
<organism evidence="2 3">
    <name type="scientific">Cryomorpha ignava</name>
    <dbReference type="NCBI Taxonomy" id="101383"/>
    <lineage>
        <taxon>Bacteria</taxon>
        <taxon>Pseudomonadati</taxon>
        <taxon>Bacteroidota</taxon>
        <taxon>Flavobacteriia</taxon>
        <taxon>Flavobacteriales</taxon>
        <taxon>Cryomorphaceae</taxon>
        <taxon>Cryomorpha</taxon>
    </lineage>
</organism>
<comment type="caution">
    <text evidence="2">The sequence shown here is derived from an EMBL/GenBank/DDBJ whole genome shotgun (WGS) entry which is preliminary data.</text>
</comment>
<evidence type="ECO:0000256" key="1">
    <source>
        <dbReference type="SAM" id="SignalP"/>
    </source>
</evidence>
<proteinExistence type="predicted"/>
<keyword evidence="1" id="KW-0732">Signal</keyword>
<feature type="chain" id="PRO_5029916397" description="Erythromycin esterase family protein" evidence="1">
    <location>
        <begin position="20"/>
        <end position="370"/>
    </location>
</feature>
<sequence length="370" mass="43682">MSRLILVALFSFFSFLASSQYSSKGFNLDNLTFLDSTITDYDLFLTAEWHWRSENTGRMKKMIEYLASNNSLNAIIVERSYDFGHWVNYFLETGDSLFLKEFLEIDNFFSVYHGVLLQDEYEFYCWLRRFKIQHNLSIRVIGIDLHAYWDEKPILWSFLKLVDQNPSLQKPLKENVDLAVKLFSMKNVSIHTMLKWNRHLQSSALEMKISDTVFLNFLFSLNQSVKYAHGGKFNYREKQIAVNFLRYIEKGEKVFGQFGLGHNMLQPEYSERTIPFNFFMKPYRYNSFTYLLNQNDYYKGKILSIGRICFDCKDIGPEYGKDISAPYVSDEAFIKLKPQFENLPDNTIIDLRGTKEKITENSQLLLLEFD</sequence>
<gene>
    <name evidence="2" type="ORF">G3O08_09825</name>
</gene>
<dbReference type="EMBL" id="JAAGVY010000015">
    <property type="protein sequence ID" value="NEN23799.1"/>
    <property type="molecule type" value="Genomic_DNA"/>
</dbReference>
<name>A0A7K3WQ53_9FLAO</name>
<evidence type="ECO:0000313" key="2">
    <source>
        <dbReference type="EMBL" id="NEN23799.1"/>
    </source>
</evidence>
<accession>A0A7K3WQ53</accession>
<dbReference type="AlphaFoldDB" id="A0A7K3WQ53"/>
<keyword evidence="3" id="KW-1185">Reference proteome</keyword>
<reference evidence="2 3" key="1">
    <citation type="submission" date="2020-02" db="EMBL/GenBank/DDBJ databases">
        <title>Out from the shadows clarifying the taxonomy of the family Cryomorphaceae and related taxa by utilizing the GTDB taxonomic framework.</title>
        <authorList>
            <person name="Bowman J.P."/>
        </authorList>
    </citation>
    <scope>NUCLEOTIDE SEQUENCE [LARGE SCALE GENOMIC DNA]</scope>
    <source>
        <strain evidence="2 3">QSSC 1-22</strain>
    </source>
</reference>
<feature type="signal peptide" evidence="1">
    <location>
        <begin position="1"/>
        <end position="19"/>
    </location>
</feature>
<dbReference type="Proteomes" id="UP000486602">
    <property type="component" value="Unassembled WGS sequence"/>
</dbReference>
<dbReference type="SUPFAM" id="SSF159501">
    <property type="entry name" value="EreA/ChaN-like"/>
    <property type="match status" value="1"/>
</dbReference>